<dbReference type="InterPro" id="IPR029062">
    <property type="entry name" value="Class_I_gatase-like"/>
</dbReference>
<dbReference type="InterPro" id="IPR002474">
    <property type="entry name" value="CarbamoylP_synth_ssu_N"/>
</dbReference>
<dbReference type="PROSITE" id="PS51273">
    <property type="entry name" value="GATASE_TYPE_1"/>
    <property type="match status" value="1"/>
</dbReference>
<keyword evidence="6 10" id="KW-0067">ATP-binding</keyword>
<dbReference type="InterPro" id="IPR036480">
    <property type="entry name" value="CarbP_synth_ssu_N_sf"/>
</dbReference>
<dbReference type="InterPro" id="IPR017926">
    <property type="entry name" value="GATASE"/>
</dbReference>
<keyword evidence="13" id="KW-1185">Reference proteome</keyword>
<evidence type="ECO:0000256" key="10">
    <source>
        <dbReference type="HAMAP-Rule" id="MF_01209"/>
    </source>
</evidence>
<evidence type="ECO:0000256" key="3">
    <source>
        <dbReference type="ARBA" id="ARBA00022571"/>
    </source>
</evidence>
<comment type="catalytic activity">
    <reaction evidence="9 10">
        <text>hydrogencarbonate + L-glutamine + 2 ATP + H2O = carbamoyl phosphate + L-glutamate + 2 ADP + phosphate + 2 H(+)</text>
        <dbReference type="Rhea" id="RHEA:18633"/>
        <dbReference type="ChEBI" id="CHEBI:15377"/>
        <dbReference type="ChEBI" id="CHEBI:15378"/>
        <dbReference type="ChEBI" id="CHEBI:17544"/>
        <dbReference type="ChEBI" id="CHEBI:29985"/>
        <dbReference type="ChEBI" id="CHEBI:30616"/>
        <dbReference type="ChEBI" id="CHEBI:43474"/>
        <dbReference type="ChEBI" id="CHEBI:58228"/>
        <dbReference type="ChEBI" id="CHEBI:58359"/>
        <dbReference type="ChEBI" id="CHEBI:456216"/>
        <dbReference type="EC" id="6.3.5.5"/>
    </reaction>
</comment>
<comment type="pathway">
    <text evidence="10">Pyrimidine metabolism; UMP biosynthesis via de novo pathway; (S)-dihydroorotate from bicarbonate: step 1/3.</text>
</comment>
<reference evidence="13" key="1">
    <citation type="journal article" date="2019" name="Int. J. Syst. Evol. Microbiol.">
        <title>The Global Catalogue of Microorganisms (GCM) 10K type strain sequencing project: providing services to taxonomists for standard genome sequencing and annotation.</title>
        <authorList>
            <consortium name="The Broad Institute Genomics Platform"/>
            <consortium name="The Broad Institute Genome Sequencing Center for Infectious Disease"/>
            <person name="Wu L."/>
            <person name="Ma J."/>
        </authorList>
    </citation>
    <scope>NUCLEOTIDE SEQUENCE [LARGE SCALE GENOMIC DNA]</scope>
    <source>
        <strain evidence="13">JCM 3369</strain>
    </source>
</reference>
<keyword evidence="4 10" id="KW-0436">Ligase</keyword>
<sequence>MTTADAWSVKPATALLVLADGSVIEGEGLGAIGEAVGEVCFNTAITGYQEILTDPSYSGQIITFTFPHIGNVGANDEDVETVDMAAETGVLGCVLRASITDPANYRSATHLDVWLKARGLIGISGVDTRALTKLIREKGMPHAVIAHNPDGVFDIEALKAKAAAWAGLEGLDLAKDVTTKETHGWTETPWVWNAGYGAADKAEFNVVALDFGVKRNILRLLSDAGCKVTVMPASASADDILAQRPDGVFLSNGPGDPAATGEYAAKTIRKVVDAGIPTFGICLGHQMLALALGAKTVKMHQGHHGANHPVHDFTTGKVEITSMNHGFAVDTDTLPENVEETHRSLFDGTNCGLRVKDKPAFSVQYHPEASPGPRDSHYLFERFTELMREHKAQA</sequence>
<feature type="domain" description="Carbamoyl-phosphate synthase small subunit N-terminal" evidence="11">
    <location>
        <begin position="12"/>
        <end position="146"/>
    </location>
</feature>
<dbReference type="HAMAP" id="MF_01209">
    <property type="entry name" value="CPSase_S_chain"/>
    <property type="match status" value="1"/>
</dbReference>
<dbReference type="InterPro" id="IPR035686">
    <property type="entry name" value="CPSase_GATase1"/>
</dbReference>
<dbReference type="SUPFAM" id="SSF52317">
    <property type="entry name" value="Class I glutamine amidotransferase-like"/>
    <property type="match status" value="1"/>
</dbReference>
<feature type="binding site" evidence="10">
    <location>
        <position position="255"/>
    </location>
    <ligand>
        <name>L-glutamine</name>
        <dbReference type="ChEBI" id="CHEBI:58359"/>
    </ligand>
</feature>
<feature type="binding site" evidence="10">
    <location>
        <position position="283"/>
    </location>
    <ligand>
        <name>L-glutamine</name>
        <dbReference type="ChEBI" id="CHEBI:58359"/>
    </ligand>
</feature>
<dbReference type="Gene3D" id="3.50.30.20">
    <property type="entry name" value="Carbamoyl-phosphate synthase small subunit, N-terminal domain"/>
    <property type="match status" value="1"/>
</dbReference>
<dbReference type="RefSeq" id="WP_149892716.1">
    <property type="nucleotide sequence ID" value="NZ_JBHUFA010000004.1"/>
</dbReference>
<evidence type="ECO:0000256" key="1">
    <source>
        <dbReference type="ARBA" id="ARBA00005077"/>
    </source>
</evidence>
<feature type="binding site" evidence="10">
    <location>
        <position position="56"/>
    </location>
    <ligand>
        <name>L-glutamine</name>
        <dbReference type="ChEBI" id="CHEBI:58359"/>
    </ligand>
</feature>
<feature type="binding site" evidence="10">
    <location>
        <position position="286"/>
    </location>
    <ligand>
        <name>L-glutamine</name>
        <dbReference type="ChEBI" id="CHEBI:58359"/>
    </ligand>
</feature>
<comment type="function">
    <text evidence="10">Small subunit of the glutamine-dependent carbamoyl phosphate synthetase (CPSase). CPSase catalyzes the formation of carbamoyl phosphate from the ammonia moiety of glutamine, carbonate, and phosphate donated by ATP, constituting the first step of 2 biosynthetic pathways, one leading to arginine and/or urea and the other to pyrimidine nucleotides. The small subunit (glutamine amidotransferase) binds and cleaves glutamine to supply the large subunit with the substrate ammonia.</text>
</comment>
<keyword evidence="8 10" id="KW-0665">Pyrimidine biosynthesis</keyword>
<comment type="caution">
    <text evidence="12">The sequence shown here is derived from an EMBL/GenBank/DDBJ whole genome shotgun (WGS) entry which is preliminary data.</text>
</comment>
<evidence type="ECO:0000313" key="13">
    <source>
        <dbReference type="Proteomes" id="UP001597327"/>
    </source>
</evidence>
<dbReference type="Proteomes" id="UP001597327">
    <property type="component" value="Unassembled WGS sequence"/>
</dbReference>
<dbReference type="Pfam" id="PF00117">
    <property type="entry name" value="GATase"/>
    <property type="match status" value="1"/>
</dbReference>
<dbReference type="Pfam" id="PF00988">
    <property type="entry name" value="CPSase_sm_chain"/>
    <property type="match status" value="1"/>
</dbReference>
<dbReference type="PRINTS" id="PR00099">
    <property type="entry name" value="CPSGATASE"/>
</dbReference>
<dbReference type="PANTHER" id="PTHR43418:SF7">
    <property type="entry name" value="CARBAMOYL-PHOSPHATE SYNTHASE SMALL CHAIN"/>
    <property type="match status" value="1"/>
</dbReference>
<keyword evidence="5 10" id="KW-0547">Nucleotide-binding</keyword>
<comment type="catalytic activity">
    <reaction evidence="10">
        <text>L-glutamine + H2O = L-glutamate + NH4(+)</text>
        <dbReference type="Rhea" id="RHEA:15889"/>
        <dbReference type="ChEBI" id="CHEBI:15377"/>
        <dbReference type="ChEBI" id="CHEBI:28938"/>
        <dbReference type="ChEBI" id="CHEBI:29985"/>
        <dbReference type="ChEBI" id="CHEBI:58359"/>
    </reaction>
</comment>
<feature type="region of interest" description="CPSase" evidence="10">
    <location>
        <begin position="1"/>
        <end position="196"/>
    </location>
</feature>
<proteinExistence type="inferred from homology"/>
<feature type="active site" evidence="10">
    <location>
        <position position="366"/>
    </location>
</feature>
<dbReference type="InterPro" id="IPR050472">
    <property type="entry name" value="Anth_synth/Amidotransfase"/>
</dbReference>
<evidence type="ECO:0000256" key="7">
    <source>
        <dbReference type="ARBA" id="ARBA00022962"/>
    </source>
</evidence>
<evidence type="ECO:0000313" key="12">
    <source>
        <dbReference type="EMBL" id="MFD1696406.1"/>
    </source>
</evidence>
<evidence type="ECO:0000256" key="6">
    <source>
        <dbReference type="ARBA" id="ARBA00022840"/>
    </source>
</evidence>
<dbReference type="PRINTS" id="PR00096">
    <property type="entry name" value="GATASE"/>
</dbReference>
<dbReference type="SMART" id="SM01097">
    <property type="entry name" value="CPSase_sm_chain"/>
    <property type="match status" value="1"/>
</dbReference>
<evidence type="ECO:0000256" key="5">
    <source>
        <dbReference type="ARBA" id="ARBA00022741"/>
    </source>
</evidence>
<dbReference type="Gene3D" id="3.40.50.880">
    <property type="match status" value="1"/>
</dbReference>
<protein>
    <recommendedName>
        <fullName evidence="10">Carbamoyl phosphate synthase small chain</fullName>
        <ecNumber evidence="10">6.3.5.5</ecNumber>
    </recommendedName>
    <alternativeName>
        <fullName evidence="10">Carbamoyl phosphate synthetase glutamine chain</fullName>
    </alternativeName>
</protein>
<evidence type="ECO:0000256" key="4">
    <source>
        <dbReference type="ARBA" id="ARBA00022598"/>
    </source>
</evidence>
<keyword evidence="3 10" id="KW-0055">Arginine biosynthesis</keyword>
<dbReference type="NCBIfam" id="TIGR01368">
    <property type="entry name" value="CPSaseIIsmall"/>
    <property type="match status" value="1"/>
</dbReference>
<feature type="binding site" evidence="10">
    <location>
        <position position="326"/>
    </location>
    <ligand>
        <name>L-glutamine</name>
        <dbReference type="ChEBI" id="CHEBI:58359"/>
    </ligand>
</feature>
<feature type="binding site" evidence="10">
    <location>
        <position position="324"/>
    </location>
    <ligand>
        <name>L-glutamine</name>
        <dbReference type="ChEBI" id="CHEBI:58359"/>
    </ligand>
</feature>
<comment type="pathway">
    <text evidence="1 10">Amino-acid biosynthesis; L-arginine biosynthesis; carbamoyl phosphate from bicarbonate: step 1/1.</text>
</comment>
<feature type="binding site" evidence="10">
    <location>
        <position position="327"/>
    </location>
    <ligand>
        <name>L-glutamine</name>
        <dbReference type="ChEBI" id="CHEBI:58359"/>
    </ligand>
</feature>
<keyword evidence="7 10" id="KW-0315">Glutamine amidotransferase</keyword>
<evidence type="ECO:0000256" key="9">
    <source>
        <dbReference type="ARBA" id="ARBA00048816"/>
    </source>
</evidence>
<name>A0ABW4JZ45_9HYPH</name>
<evidence type="ECO:0000256" key="8">
    <source>
        <dbReference type="ARBA" id="ARBA00022975"/>
    </source>
</evidence>
<feature type="active site" evidence="10">
    <location>
        <position position="368"/>
    </location>
</feature>
<dbReference type="NCBIfam" id="NF009475">
    <property type="entry name" value="PRK12838.1"/>
    <property type="match status" value="1"/>
</dbReference>
<dbReference type="SUPFAM" id="SSF52021">
    <property type="entry name" value="Carbamoyl phosphate synthetase, small subunit N-terminal domain"/>
    <property type="match status" value="1"/>
</dbReference>
<dbReference type="PANTHER" id="PTHR43418">
    <property type="entry name" value="MULTIFUNCTIONAL TRYPTOPHAN BIOSYNTHESIS PROTEIN-RELATED"/>
    <property type="match status" value="1"/>
</dbReference>
<comment type="similarity">
    <text evidence="2 10">Belongs to the CarA family.</text>
</comment>
<keyword evidence="10" id="KW-0028">Amino-acid biosynthesis</keyword>
<evidence type="ECO:0000256" key="2">
    <source>
        <dbReference type="ARBA" id="ARBA00007800"/>
    </source>
</evidence>
<evidence type="ECO:0000259" key="11">
    <source>
        <dbReference type="SMART" id="SM01097"/>
    </source>
</evidence>
<accession>A0ABW4JZ45</accession>
<dbReference type="CDD" id="cd01744">
    <property type="entry name" value="GATase1_CPSase"/>
    <property type="match status" value="1"/>
</dbReference>
<dbReference type="EMBL" id="JBHUFA010000004">
    <property type="protein sequence ID" value="MFD1696406.1"/>
    <property type="molecule type" value="Genomic_DNA"/>
</dbReference>
<dbReference type="GO" id="GO:0004088">
    <property type="term" value="F:carbamoyl-phosphate synthase (glutamine-hydrolyzing) activity"/>
    <property type="evidence" value="ECO:0007669"/>
    <property type="project" value="UniProtKB-EC"/>
</dbReference>
<feature type="active site" description="Nucleophile" evidence="10">
    <location>
        <position position="282"/>
    </location>
</feature>
<dbReference type="InterPro" id="IPR006274">
    <property type="entry name" value="CarbamoylP_synth_ssu"/>
</dbReference>
<dbReference type="PRINTS" id="PR00097">
    <property type="entry name" value="ANTSNTHASEII"/>
</dbReference>
<gene>
    <name evidence="10 12" type="primary">carA</name>
    <name evidence="12" type="ORF">ACFSC7_12825</name>
</gene>
<dbReference type="EC" id="6.3.5.5" evidence="10"/>
<feature type="binding site" evidence="10">
    <location>
        <position position="253"/>
    </location>
    <ligand>
        <name>L-glutamine</name>
        <dbReference type="ChEBI" id="CHEBI:58359"/>
    </ligand>
</feature>
<organism evidence="12 13">
    <name type="scientific">Roseibium aestuarii</name>
    <dbReference type="NCBI Taxonomy" id="2600299"/>
    <lineage>
        <taxon>Bacteria</taxon>
        <taxon>Pseudomonadati</taxon>
        <taxon>Pseudomonadota</taxon>
        <taxon>Alphaproteobacteria</taxon>
        <taxon>Hyphomicrobiales</taxon>
        <taxon>Stappiaceae</taxon>
        <taxon>Roseibium</taxon>
    </lineage>
</organism>
<comment type="subunit">
    <text evidence="10">Composed of two chains; the small (or glutamine) chain promotes the hydrolysis of glutamine to ammonia, which is used by the large (or ammonia) chain to synthesize carbamoyl phosphate. Tetramer of heterodimers (alpha,beta)4.</text>
</comment>